<evidence type="ECO:0000313" key="6">
    <source>
        <dbReference type="EMBL" id="SES31727.1"/>
    </source>
</evidence>
<dbReference type="Pfam" id="PF04828">
    <property type="entry name" value="GFA"/>
    <property type="match status" value="1"/>
</dbReference>
<keyword evidence="4" id="KW-0456">Lyase</keyword>
<name>A0A1H9WDH3_9RHOB</name>
<organism evidence="6 7">
    <name type="scientific">Tranquillimonas rosea</name>
    <dbReference type="NCBI Taxonomy" id="641238"/>
    <lineage>
        <taxon>Bacteria</taxon>
        <taxon>Pseudomonadati</taxon>
        <taxon>Pseudomonadota</taxon>
        <taxon>Alphaproteobacteria</taxon>
        <taxon>Rhodobacterales</taxon>
        <taxon>Roseobacteraceae</taxon>
        <taxon>Tranquillimonas</taxon>
    </lineage>
</organism>
<dbReference type="OrthoDB" id="9807246at2"/>
<sequence length="134" mass="14911">MTSRHGGCLCGRTRYVYDPAGIGWCAHCHCDSCRRATGAPMVTFFAIRTTALRWLGSRPSTRDSSPGVTRGFCPECGTPMTYARQSDPDEVHVLAGTLDDPAEVTPTRHDFWDEKLPWLELADDLERHRGSDPD</sequence>
<dbReference type="GO" id="GO:0016846">
    <property type="term" value="F:carbon-sulfur lyase activity"/>
    <property type="evidence" value="ECO:0007669"/>
    <property type="project" value="InterPro"/>
</dbReference>
<feature type="domain" description="CENP-V/GFA" evidence="5">
    <location>
        <begin position="4"/>
        <end position="113"/>
    </location>
</feature>
<keyword evidence="7" id="KW-1185">Reference proteome</keyword>
<evidence type="ECO:0000256" key="2">
    <source>
        <dbReference type="ARBA" id="ARBA00022723"/>
    </source>
</evidence>
<dbReference type="PROSITE" id="PS51891">
    <property type="entry name" value="CENP_V_GFA"/>
    <property type="match status" value="1"/>
</dbReference>
<dbReference type="RefSeq" id="WP_092695392.1">
    <property type="nucleotide sequence ID" value="NZ_FOGU01000010.1"/>
</dbReference>
<dbReference type="AlphaFoldDB" id="A0A1H9WDH3"/>
<evidence type="ECO:0000256" key="3">
    <source>
        <dbReference type="ARBA" id="ARBA00022833"/>
    </source>
</evidence>
<evidence type="ECO:0000256" key="1">
    <source>
        <dbReference type="ARBA" id="ARBA00005495"/>
    </source>
</evidence>
<comment type="similarity">
    <text evidence="1">Belongs to the Gfa family.</text>
</comment>
<dbReference type="SUPFAM" id="SSF51316">
    <property type="entry name" value="Mss4-like"/>
    <property type="match status" value="1"/>
</dbReference>
<keyword evidence="2" id="KW-0479">Metal-binding</keyword>
<keyword evidence="3" id="KW-0862">Zinc</keyword>
<reference evidence="6 7" key="1">
    <citation type="submission" date="2016-10" db="EMBL/GenBank/DDBJ databases">
        <authorList>
            <person name="de Groot N.N."/>
        </authorList>
    </citation>
    <scope>NUCLEOTIDE SEQUENCE [LARGE SCALE GENOMIC DNA]</scope>
    <source>
        <strain evidence="6 7">DSM 23042</strain>
    </source>
</reference>
<dbReference type="EMBL" id="FOGU01000010">
    <property type="protein sequence ID" value="SES31727.1"/>
    <property type="molecule type" value="Genomic_DNA"/>
</dbReference>
<dbReference type="InterPro" id="IPR006913">
    <property type="entry name" value="CENP-V/GFA"/>
</dbReference>
<gene>
    <name evidence="6" type="ORF">SAMN04490244_11076</name>
</gene>
<accession>A0A1H9WDH3</accession>
<dbReference type="Proteomes" id="UP000198885">
    <property type="component" value="Unassembled WGS sequence"/>
</dbReference>
<dbReference type="InterPro" id="IPR011057">
    <property type="entry name" value="Mss4-like_sf"/>
</dbReference>
<evidence type="ECO:0000313" key="7">
    <source>
        <dbReference type="Proteomes" id="UP000198885"/>
    </source>
</evidence>
<dbReference type="STRING" id="641238.SAMN04490244_11076"/>
<evidence type="ECO:0000259" key="5">
    <source>
        <dbReference type="PROSITE" id="PS51891"/>
    </source>
</evidence>
<protein>
    <submittedName>
        <fullName evidence="6">Uncharacterized conserved protein</fullName>
    </submittedName>
</protein>
<proteinExistence type="inferred from homology"/>
<dbReference type="PANTHER" id="PTHR33337">
    <property type="entry name" value="GFA DOMAIN-CONTAINING PROTEIN"/>
    <property type="match status" value="1"/>
</dbReference>
<dbReference type="Gene3D" id="3.90.1590.10">
    <property type="entry name" value="glutathione-dependent formaldehyde- activating enzyme (gfa)"/>
    <property type="match status" value="1"/>
</dbReference>
<dbReference type="GO" id="GO:0046872">
    <property type="term" value="F:metal ion binding"/>
    <property type="evidence" value="ECO:0007669"/>
    <property type="project" value="UniProtKB-KW"/>
</dbReference>
<dbReference type="PANTHER" id="PTHR33337:SF40">
    <property type="entry name" value="CENP-V_GFA DOMAIN-CONTAINING PROTEIN-RELATED"/>
    <property type="match status" value="1"/>
</dbReference>
<evidence type="ECO:0000256" key="4">
    <source>
        <dbReference type="ARBA" id="ARBA00023239"/>
    </source>
</evidence>